<reference evidence="2 3" key="1">
    <citation type="submission" date="2024-09" db="EMBL/GenBank/DDBJ databases">
        <authorList>
            <person name="Sun Q."/>
            <person name="Mori K."/>
        </authorList>
    </citation>
    <scope>NUCLEOTIDE SEQUENCE [LARGE SCALE GENOMIC DNA]</scope>
    <source>
        <strain evidence="2 3">JCM 13503</strain>
    </source>
</reference>
<evidence type="ECO:0000313" key="2">
    <source>
        <dbReference type="EMBL" id="MFB9991539.1"/>
    </source>
</evidence>
<evidence type="ECO:0000256" key="1">
    <source>
        <dbReference type="SAM" id="Coils"/>
    </source>
</evidence>
<proteinExistence type="predicted"/>
<name>A0ABV6AVL3_9DEIO</name>
<keyword evidence="1" id="KW-0175">Coiled coil</keyword>
<comment type="caution">
    <text evidence="2">The sequence shown here is derived from an EMBL/GenBank/DDBJ whole genome shotgun (WGS) entry which is preliminary data.</text>
</comment>
<feature type="coiled-coil region" evidence="1">
    <location>
        <begin position="2"/>
        <end position="36"/>
    </location>
</feature>
<dbReference type="EMBL" id="JBHLYR010000020">
    <property type="protein sequence ID" value="MFB9991539.1"/>
    <property type="molecule type" value="Genomic_DNA"/>
</dbReference>
<evidence type="ECO:0000313" key="3">
    <source>
        <dbReference type="Proteomes" id="UP001589733"/>
    </source>
</evidence>
<dbReference type="RefSeq" id="WP_380006740.1">
    <property type="nucleotide sequence ID" value="NZ_JBHLYR010000020.1"/>
</dbReference>
<accession>A0ABV6AVL3</accession>
<organism evidence="2 3">
    <name type="scientific">Deinococcus oregonensis</name>
    <dbReference type="NCBI Taxonomy" id="1805970"/>
    <lineage>
        <taxon>Bacteria</taxon>
        <taxon>Thermotogati</taxon>
        <taxon>Deinococcota</taxon>
        <taxon>Deinococci</taxon>
        <taxon>Deinococcales</taxon>
        <taxon>Deinococcaceae</taxon>
        <taxon>Deinococcus</taxon>
    </lineage>
</organism>
<keyword evidence="3" id="KW-1185">Reference proteome</keyword>
<gene>
    <name evidence="2" type="ORF">ACFFLM_06105</name>
</gene>
<protein>
    <submittedName>
        <fullName evidence="2">Uncharacterized protein</fullName>
    </submittedName>
</protein>
<sequence length="63" mass="7242">MLMRLQVEFNGAQLDIKQAQARLRALKTKIQQRFTEWSTDCPPRLKPVFDSLVLSSAHSLVET</sequence>
<dbReference type="Proteomes" id="UP001589733">
    <property type="component" value="Unassembled WGS sequence"/>
</dbReference>